<dbReference type="Proteomes" id="UP000692954">
    <property type="component" value="Unassembled WGS sequence"/>
</dbReference>
<organism evidence="2 3">
    <name type="scientific">Paramecium sonneborni</name>
    <dbReference type="NCBI Taxonomy" id="65129"/>
    <lineage>
        <taxon>Eukaryota</taxon>
        <taxon>Sar</taxon>
        <taxon>Alveolata</taxon>
        <taxon>Ciliophora</taxon>
        <taxon>Intramacronucleata</taxon>
        <taxon>Oligohymenophorea</taxon>
        <taxon>Peniculida</taxon>
        <taxon>Parameciidae</taxon>
        <taxon>Paramecium</taxon>
    </lineage>
</organism>
<sequence length="354" mass="39215">MFLFPLLIIYTQSCSNTANTGWNNNYQKMIITTANSITNVDLTTVCPKIDPDKVPDLTPQEYLSSNSCLGYLGPLGPYGPLSLIGPLSNPLWYTSKFYFFWQISMPTVLQEIIQYTPYQQGDPMSKDGPLGYKGPLSKTQYYGQQDPGKTLFETNDFAVQLRAFGLWSALGPIGPLGPLGALGPLGPIGAHGYSVDINGNYINGSKIVKTITIDYDGNSTRTYPLYEFYYSSYAKTILLDTSFVVESVVCQGDDAYQIGSQHFNQIVTFVLTPLTALESYSLILEDQSGKIITQSNANNYIQTIQLTVKMNTKLTIIVHPTFLFTTIGSYRLFVTGSTEYISEYNISGNQIISK</sequence>
<evidence type="ECO:0000313" key="3">
    <source>
        <dbReference type="Proteomes" id="UP000692954"/>
    </source>
</evidence>
<feature type="chain" id="PRO_5035725298" description="Collagen-like protein" evidence="1">
    <location>
        <begin position="18"/>
        <end position="354"/>
    </location>
</feature>
<gene>
    <name evidence="2" type="ORF">PSON_ATCC_30995.1.T1500157</name>
</gene>
<name>A0A8S1RAL8_9CILI</name>
<dbReference type="AlphaFoldDB" id="A0A8S1RAL8"/>
<accession>A0A8S1RAL8</accession>
<dbReference type="EMBL" id="CAJJDN010000150">
    <property type="protein sequence ID" value="CAD8124374.1"/>
    <property type="molecule type" value="Genomic_DNA"/>
</dbReference>
<reference evidence="2" key="1">
    <citation type="submission" date="2021-01" db="EMBL/GenBank/DDBJ databases">
        <authorList>
            <consortium name="Genoscope - CEA"/>
            <person name="William W."/>
        </authorList>
    </citation>
    <scope>NUCLEOTIDE SEQUENCE</scope>
</reference>
<comment type="caution">
    <text evidence="2">The sequence shown here is derived from an EMBL/GenBank/DDBJ whole genome shotgun (WGS) entry which is preliminary data.</text>
</comment>
<protein>
    <recommendedName>
        <fullName evidence="4">Collagen-like protein</fullName>
    </recommendedName>
</protein>
<dbReference type="OrthoDB" id="306370at2759"/>
<evidence type="ECO:0008006" key="4">
    <source>
        <dbReference type="Google" id="ProtNLM"/>
    </source>
</evidence>
<feature type="signal peptide" evidence="1">
    <location>
        <begin position="1"/>
        <end position="17"/>
    </location>
</feature>
<evidence type="ECO:0000313" key="2">
    <source>
        <dbReference type="EMBL" id="CAD8124374.1"/>
    </source>
</evidence>
<keyword evidence="1" id="KW-0732">Signal</keyword>
<proteinExistence type="predicted"/>
<evidence type="ECO:0000256" key="1">
    <source>
        <dbReference type="SAM" id="SignalP"/>
    </source>
</evidence>
<keyword evidence="3" id="KW-1185">Reference proteome</keyword>